<proteinExistence type="predicted"/>
<evidence type="ECO:0000313" key="1">
    <source>
        <dbReference type="EMBL" id="ALX47205.1"/>
    </source>
</evidence>
<dbReference type="STRING" id="1472767.AOX59_00475"/>
<gene>
    <name evidence="1" type="ORF">AOX59_00475</name>
</gene>
<accession>A0A0U4FN06</accession>
<dbReference type="OrthoDB" id="2381902at2"/>
<evidence type="ECO:0000313" key="2">
    <source>
        <dbReference type="Proteomes" id="UP000050331"/>
    </source>
</evidence>
<dbReference type="Proteomes" id="UP000050331">
    <property type="component" value="Chromosome"/>
</dbReference>
<sequence length="89" mass="10745">MENKFDYLIDETVTKEVRYISFMSNLRRYDFAFMKSKDNPDKYIVIHLQENRFAVLGKKDLSEKGHIEHVFHQSEMEADEIRAFLREVL</sequence>
<reference evidence="1 2" key="1">
    <citation type="submission" date="2016-01" db="EMBL/GenBank/DDBJ databases">
        <title>Complete genome sequence of strain Lentibacillus amyloliquefaciens LAM0015T isolated from saline sediment.</title>
        <authorList>
            <person name="Wang J.-L."/>
            <person name="He M.-X."/>
        </authorList>
    </citation>
    <scope>NUCLEOTIDE SEQUENCE [LARGE SCALE GENOMIC DNA]</scope>
    <source>
        <strain evidence="1 2">LAM0015</strain>
    </source>
</reference>
<dbReference type="EMBL" id="CP013862">
    <property type="protein sequence ID" value="ALX47205.1"/>
    <property type="molecule type" value="Genomic_DNA"/>
</dbReference>
<dbReference type="AlphaFoldDB" id="A0A0U4FN06"/>
<keyword evidence="2" id="KW-1185">Reference proteome</keyword>
<dbReference type="RefSeq" id="WP_068440273.1">
    <property type="nucleotide sequence ID" value="NZ_CP013862.1"/>
</dbReference>
<dbReference type="KEGG" id="lao:AOX59_00475"/>
<dbReference type="InterPro" id="IPR021415">
    <property type="entry name" value="SAV0927-like"/>
</dbReference>
<dbReference type="Pfam" id="PF11256">
    <property type="entry name" value="SAV0927-like"/>
    <property type="match status" value="1"/>
</dbReference>
<name>A0A0U4FN06_9BACI</name>
<protein>
    <submittedName>
        <fullName evidence="1">Cytoplasmic protein</fullName>
    </submittedName>
</protein>
<organism evidence="1 2">
    <name type="scientific">Lentibacillus amyloliquefaciens</name>
    <dbReference type="NCBI Taxonomy" id="1472767"/>
    <lineage>
        <taxon>Bacteria</taxon>
        <taxon>Bacillati</taxon>
        <taxon>Bacillota</taxon>
        <taxon>Bacilli</taxon>
        <taxon>Bacillales</taxon>
        <taxon>Bacillaceae</taxon>
        <taxon>Lentibacillus</taxon>
    </lineage>
</organism>